<dbReference type="RefSeq" id="WP_049833806.1">
    <property type="nucleotide sequence ID" value="NZ_CP012160.1"/>
</dbReference>
<dbReference type="GO" id="GO:0016491">
    <property type="term" value="F:oxidoreductase activity"/>
    <property type="evidence" value="ECO:0007669"/>
    <property type="project" value="UniProtKB-KW"/>
</dbReference>
<dbReference type="SUPFAM" id="SSF51430">
    <property type="entry name" value="NAD(P)-linked oxidoreductase"/>
    <property type="match status" value="1"/>
</dbReference>
<dbReference type="EMBL" id="CP012160">
    <property type="protein sequence ID" value="AKS45412.1"/>
    <property type="molecule type" value="Genomic_DNA"/>
</dbReference>
<proteinExistence type="predicted"/>
<dbReference type="EC" id="1.1.1.-" evidence="2"/>
<evidence type="ECO:0000313" key="2">
    <source>
        <dbReference type="EMBL" id="AKS45412.1"/>
    </source>
</evidence>
<accession>A0A0K0Y3G2</accession>
<dbReference type="STRING" id="1458307.OSB_08530"/>
<dbReference type="InterPro" id="IPR023210">
    <property type="entry name" value="NADP_OxRdtase_dom"/>
</dbReference>
<organism evidence="2 3">
    <name type="scientific">Octadecabacter temperatus</name>
    <dbReference type="NCBI Taxonomy" id="1458307"/>
    <lineage>
        <taxon>Bacteria</taxon>
        <taxon>Pseudomonadati</taxon>
        <taxon>Pseudomonadota</taxon>
        <taxon>Alphaproteobacteria</taxon>
        <taxon>Rhodobacterales</taxon>
        <taxon>Roseobacteraceae</taxon>
        <taxon>Octadecabacter</taxon>
    </lineage>
</organism>
<dbReference type="Proteomes" id="UP000067444">
    <property type="component" value="Chromosome"/>
</dbReference>
<dbReference type="PATRIC" id="fig|1458307.3.peg.864"/>
<dbReference type="PANTHER" id="PTHR43364:SF4">
    <property type="entry name" value="NAD(P)-LINKED OXIDOREDUCTASE SUPERFAMILY PROTEIN"/>
    <property type="match status" value="1"/>
</dbReference>
<evidence type="ECO:0000256" key="1">
    <source>
        <dbReference type="ARBA" id="ARBA00023002"/>
    </source>
</evidence>
<dbReference type="PANTHER" id="PTHR43364">
    <property type="entry name" value="NADH-SPECIFIC METHYLGLYOXAL REDUCTASE-RELATED"/>
    <property type="match status" value="1"/>
</dbReference>
<dbReference type="AlphaFoldDB" id="A0A0K0Y3G2"/>
<name>A0A0K0Y3G2_9RHOB</name>
<evidence type="ECO:0000313" key="3">
    <source>
        <dbReference type="Proteomes" id="UP000067444"/>
    </source>
</evidence>
<dbReference type="OrthoDB" id="9803483at2"/>
<dbReference type="InterPro" id="IPR050523">
    <property type="entry name" value="AKR_Detox_Biosynth"/>
</dbReference>
<reference evidence="2 3" key="1">
    <citation type="journal article" date="2015" name="Genome Announc.">
        <title>Closed Genome Sequence of Octadecabacter temperatus SB1, the First Mesophilic Species of the Genus Octadecabacter.</title>
        <authorList>
            <person name="Voget S."/>
            <person name="Billerbeck S."/>
            <person name="Simon M."/>
            <person name="Daniel R."/>
        </authorList>
    </citation>
    <scope>NUCLEOTIDE SEQUENCE [LARGE SCALE GENOMIC DNA]</scope>
    <source>
        <strain evidence="2 3">SB1</strain>
    </source>
</reference>
<sequence length="346" mass="38345">MKQIELGRTGISVSDWCLGTMTFSTQTPAEDAHRQIDMCLDAGINFLDTAEMYPVNPMRKETVGNSEKCIADWIAKSGRREDVVVATKAGGDSPMIRGGEGYSGENILRILDGNLQRLGTDYIDLYQLHWPMRGSFAFRQNWLYDPSKQNRQQTLDHMGGVLEKLKEAQAAGKIRAFGMSNESAWGVTKWIDVAEELGAPRLASVQNEYSLLYRHYDTDLAEMSVNEDVVCFSYSPLATGLLTGKYQNGAVPEGSRMTFGPQLGGRVTERAFEAVNAYAKVAERHGLSLPHMAMAFQRSRPFKVSAIFGATTSEQLAYLLEGKDIELTEACLADIDVAHRAHPMPF</sequence>
<protein>
    <submittedName>
        <fullName evidence="2">General stress protein 69</fullName>
        <ecNumber evidence="2">1.1.1.-</ecNumber>
    </submittedName>
</protein>
<keyword evidence="1 2" id="KW-0560">Oxidoreductase</keyword>
<keyword evidence="3" id="KW-1185">Reference proteome</keyword>
<dbReference type="Pfam" id="PF00248">
    <property type="entry name" value="Aldo_ket_red"/>
    <property type="match status" value="1"/>
</dbReference>
<gene>
    <name evidence="2" type="primary">yhdN_1</name>
    <name evidence="2" type="ORF">OSB_08530</name>
</gene>
<dbReference type="Gene3D" id="3.20.20.100">
    <property type="entry name" value="NADP-dependent oxidoreductase domain"/>
    <property type="match status" value="1"/>
</dbReference>
<dbReference type="InterPro" id="IPR036812">
    <property type="entry name" value="NAD(P)_OxRdtase_dom_sf"/>
</dbReference>
<dbReference type="KEGG" id="otm:OSB_08530"/>